<evidence type="ECO:0000313" key="2">
    <source>
        <dbReference type="EMBL" id="MFD1343937.1"/>
    </source>
</evidence>
<evidence type="ECO:0000256" key="1">
    <source>
        <dbReference type="SAM" id="Phobius"/>
    </source>
</evidence>
<reference evidence="3" key="1">
    <citation type="journal article" date="2019" name="Int. J. Syst. Evol. Microbiol.">
        <title>The Global Catalogue of Microorganisms (GCM) 10K type strain sequencing project: providing services to taxonomists for standard genome sequencing and annotation.</title>
        <authorList>
            <consortium name="The Broad Institute Genomics Platform"/>
            <consortium name="The Broad Institute Genome Sequencing Center for Infectious Disease"/>
            <person name="Wu L."/>
            <person name="Ma J."/>
        </authorList>
    </citation>
    <scope>NUCLEOTIDE SEQUENCE [LARGE SCALE GENOMIC DNA]</scope>
    <source>
        <strain evidence="3">CCUG 62953</strain>
    </source>
</reference>
<evidence type="ECO:0000313" key="3">
    <source>
        <dbReference type="Proteomes" id="UP001597135"/>
    </source>
</evidence>
<dbReference type="EMBL" id="JBHTMU010000034">
    <property type="protein sequence ID" value="MFD1343937.1"/>
    <property type="molecule type" value="Genomic_DNA"/>
</dbReference>
<keyword evidence="1" id="KW-1133">Transmembrane helix</keyword>
<keyword evidence="1" id="KW-0472">Membrane</keyword>
<sequence length="143" mass="15870">MTASVLKWLGGIGSAVVAGLAVWWLTAEGGPFVPKHKPPPPRTPAPKIVLLDSRIEAPDLSQAYGDRFEGWFTLHNDGDATAENCLLWLIDGGSRRFGLEPGGKRQVHVLTSQLYREPGRVDLYAIVQCDGYERQLYREMHTL</sequence>
<feature type="transmembrane region" description="Helical" evidence="1">
    <location>
        <begin position="6"/>
        <end position="27"/>
    </location>
</feature>
<dbReference type="RefSeq" id="WP_386805310.1">
    <property type="nucleotide sequence ID" value="NZ_JBHTMU010000034.1"/>
</dbReference>
<gene>
    <name evidence="2" type="ORF">ACFQ4E_16025</name>
</gene>
<dbReference type="Proteomes" id="UP001597135">
    <property type="component" value="Unassembled WGS sequence"/>
</dbReference>
<name>A0ABW3ZMC2_9RHOB</name>
<proteinExistence type="predicted"/>
<organism evidence="2 3">
    <name type="scientific">Litorisediminicola beolgyonensis</name>
    <dbReference type="NCBI Taxonomy" id="1173614"/>
    <lineage>
        <taxon>Bacteria</taxon>
        <taxon>Pseudomonadati</taxon>
        <taxon>Pseudomonadota</taxon>
        <taxon>Alphaproteobacteria</taxon>
        <taxon>Rhodobacterales</taxon>
        <taxon>Paracoccaceae</taxon>
        <taxon>Litorisediminicola</taxon>
    </lineage>
</organism>
<keyword evidence="3" id="KW-1185">Reference proteome</keyword>
<keyword evidence="1" id="KW-0812">Transmembrane</keyword>
<protein>
    <submittedName>
        <fullName evidence="2">Uncharacterized protein</fullName>
    </submittedName>
</protein>
<comment type="caution">
    <text evidence="2">The sequence shown here is derived from an EMBL/GenBank/DDBJ whole genome shotgun (WGS) entry which is preliminary data.</text>
</comment>
<accession>A0ABW3ZMC2</accession>